<dbReference type="EMBL" id="CP035631">
    <property type="protein sequence ID" value="WFF41216.1"/>
    <property type="molecule type" value="Genomic_DNA"/>
</dbReference>
<name>A0ABY8FKR3_9GAMM</name>
<gene>
    <name evidence="1" type="ORF">EVC62_06705</name>
</gene>
<organism evidence="1 2">
    <name type="scientific">Salinicola endophyticus</name>
    <dbReference type="NCBI Taxonomy" id="1949083"/>
    <lineage>
        <taxon>Bacteria</taxon>
        <taxon>Pseudomonadati</taxon>
        <taxon>Pseudomonadota</taxon>
        <taxon>Gammaproteobacteria</taxon>
        <taxon>Oceanospirillales</taxon>
        <taxon>Halomonadaceae</taxon>
        <taxon>Salinicola</taxon>
    </lineage>
</organism>
<dbReference type="RefSeq" id="WP_282235990.1">
    <property type="nucleotide sequence ID" value="NZ_CP035631.1"/>
</dbReference>
<keyword evidence="2" id="KW-1185">Reference proteome</keyword>
<proteinExistence type="predicted"/>
<accession>A0ABY8FKR3</accession>
<dbReference type="Proteomes" id="UP001321526">
    <property type="component" value="Chromosome"/>
</dbReference>
<protein>
    <submittedName>
        <fullName evidence="1">Uncharacterized protein</fullName>
    </submittedName>
</protein>
<sequence>MSHTVMIKEPEPHEKLMRIIHGVLEGFAIDRDAERRFEYLVEKGMHKVDLDRDTHARTIEAQENFWLLAKDIREKLHNFKSVVEVEDIENSLSVLCPIYPIC</sequence>
<evidence type="ECO:0000313" key="2">
    <source>
        <dbReference type="Proteomes" id="UP001321526"/>
    </source>
</evidence>
<reference evidence="1 2" key="1">
    <citation type="submission" date="2019-01" db="EMBL/GenBank/DDBJ databases">
        <title>Genome sequence of Salinicola endophyticus REST5.</title>
        <authorList>
            <person name="Nascimento F.X."/>
        </authorList>
    </citation>
    <scope>NUCLEOTIDE SEQUENCE [LARGE SCALE GENOMIC DNA]</scope>
    <source>
        <strain evidence="1 2">REST5</strain>
    </source>
</reference>
<evidence type="ECO:0000313" key="1">
    <source>
        <dbReference type="EMBL" id="WFF41216.1"/>
    </source>
</evidence>